<dbReference type="GO" id="GO:0000139">
    <property type="term" value="C:Golgi membrane"/>
    <property type="evidence" value="ECO:0007669"/>
    <property type="project" value="UniProtKB-SubCell"/>
</dbReference>
<keyword evidence="8 9" id="KW-0472">Membrane</keyword>
<dbReference type="EMBL" id="VLTM01000026">
    <property type="protein sequence ID" value="KAA0162667.1"/>
    <property type="molecule type" value="Genomic_DNA"/>
</dbReference>
<evidence type="ECO:0000313" key="16">
    <source>
        <dbReference type="Proteomes" id="UP000324907"/>
    </source>
</evidence>
<accession>A0A5A8CL30</accession>
<evidence type="ECO:0000313" key="15">
    <source>
        <dbReference type="Proteomes" id="UP000323011"/>
    </source>
</evidence>
<dbReference type="Proteomes" id="UP000322899">
    <property type="component" value="Unassembled WGS sequence"/>
</dbReference>
<dbReference type="InterPro" id="IPR051523">
    <property type="entry name" value="KISH_domain"/>
</dbReference>
<evidence type="ECO:0000256" key="9">
    <source>
        <dbReference type="RuleBase" id="RU910717"/>
    </source>
</evidence>
<dbReference type="Proteomes" id="UP000324907">
    <property type="component" value="Unassembled WGS sequence"/>
</dbReference>
<evidence type="ECO:0000256" key="4">
    <source>
        <dbReference type="ARBA" id="ARBA00022692"/>
    </source>
</evidence>
<comment type="caution">
    <text evidence="10">The sequence shown here is derived from an EMBL/GenBank/DDBJ whole genome shotgun (WGS) entry which is preliminary data.</text>
</comment>
<evidence type="ECO:0000256" key="1">
    <source>
        <dbReference type="ARBA" id="ARBA00002154"/>
    </source>
</evidence>
<evidence type="ECO:0000256" key="8">
    <source>
        <dbReference type="ARBA" id="ARBA00023136"/>
    </source>
</evidence>
<dbReference type="EMBL" id="VLTO01000091">
    <property type="protein sequence ID" value="KAA0165882.1"/>
    <property type="molecule type" value="Genomic_DNA"/>
</dbReference>
<comment type="caution">
    <text evidence="9">Lacks conserved residue(s) required for the propagation of feature annotation.</text>
</comment>
<organism evidence="10 15">
    <name type="scientific">Cafeteria roenbergensis</name>
    <name type="common">Marine flagellate</name>
    <dbReference type="NCBI Taxonomy" id="33653"/>
    <lineage>
        <taxon>Eukaryota</taxon>
        <taxon>Sar</taxon>
        <taxon>Stramenopiles</taxon>
        <taxon>Bigyra</taxon>
        <taxon>Opalozoa</taxon>
        <taxon>Bicosoecida</taxon>
        <taxon>Cafeteriaceae</taxon>
        <taxon>Cafeteria</taxon>
    </lineage>
</organism>
<dbReference type="OMA" id="KVGFQGT"/>
<dbReference type="Pfam" id="PF06842">
    <property type="entry name" value="DUF1242"/>
    <property type="match status" value="1"/>
</dbReference>
<keyword evidence="4 9" id="KW-0812">Transmembrane</keyword>
<dbReference type="EMBL" id="VLTN01000017">
    <property type="protein sequence ID" value="KAA0153217.1"/>
    <property type="molecule type" value="Genomic_DNA"/>
</dbReference>
<evidence type="ECO:0000313" key="13">
    <source>
        <dbReference type="EMBL" id="KAA0170680.1"/>
    </source>
</evidence>
<evidence type="ECO:0000256" key="5">
    <source>
        <dbReference type="ARBA" id="ARBA00022729"/>
    </source>
</evidence>
<evidence type="ECO:0000313" key="14">
    <source>
        <dbReference type="Proteomes" id="UP000322899"/>
    </source>
</evidence>
<evidence type="ECO:0000313" key="12">
    <source>
        <dbReference type="EMBL" id="KAA0165882.1"/>
    </source>
</evidence>
<feature type="transmembrane region" description="Helical" evidence="9">
    <location>
        <begin position="52"/>
        <end position="70"/>
    </location>
</feature>
<evidence type="ECO:0000256" key="2">
    <source>
        <dbReference type="ARBA" id="ARBA00004614"/>
    </source>
</evidence>
<dbReference type="Proteomes" id="UP000323011">
    <property type="component" value="Unassembled WGS sequence"/>
</dbReference>
<dbReference type="Proteomes" id="UP000325113">
    <property type="component" value="Unassembled WGS sequence"/>
</dbReference>
<comment type="subcellular location">
    <subcellularLocation>
        <location evidence="2">Golgi apparatus membrane</location>
        <topology evidence="2">Single-pass type I membrane protein</topology>
    </subcellularLocation>
</comment>
<evidence type="ECO:0000256" key="3">
    <source>
        <dbReference type="ARBA" id="ARBA00008961"/>
    </source>
</evidence>
<sequence>MSAIFDFTSMLTVVLLFICTMAFLRPRISWISAHRTGFEGIPWKLARIGERASPAVAVGCIAMAVYILFIV</sequence>
<dbReference type="InterPro" id="IPR009653">
    <property type="entry name" value="Ksh1"/>
</dbReference>
<protein>
    <recommendedName>
        <fullName evidence="9">Protein kish</fullName>
    </recommendedName>
</protein>
<comment type="function">
    <text evidence="1 9">Involved in the early part of the secretory pathway.</text>
</comment>
<keyword evidence="5" id="KW-0732">Signal</keyword>
<proteinExistence type="inferred from homology"/>
<dbReference type="OrthoDB" id="10034655at2759"/>
<gene>
    <name evidence="12" type="ORF">FNF27_07569</name>
    <name evidence="13" type="ORF">FNF28_01225</name>
    <name evidence="10" type="ORF">FNF29_03405</name>
    <name evidence="11" type="ORF">FNF31_03195</name>
</gene>
<evidence type="ECO:0000313" key="10">
    <source>
        <dbReference type="EMBL" id="KAA0153217.1"/>
    </source>
</evidence>
<evidence type="ECO:0000256" key="6">
    <source>
        <dbReference type="ARBA" id="ARBA00022989"/>
    </source>
</evidence>
<evidence type="ECO:0000313" key="17">
    <source>
        <dbReference type="Proteomes" id="UP000325113"/>
    </source>
</evidence>
<dbReference type="EMBL" id="VLTL01000011">
    <property type="protein sequence ID" value="KAA0170680.1"/>
    <property type="molecule type" value="Genomic_DNA"/>
</dbReference>
<evidence type="ECO:0000313" key="11">
    <source>
        <dbReference type="EMBL" id="KAA0162667.1"/>
    </source>
</evidence>
<keyword evidence="6 9" id="KW-1133">Transmembrane helix</keyword>
<keyword evidence="15" id="KW-1185">Reference proteome</keyword>
<name>A0A5A8CL30_CAFRO</name>
<evidence type="ECO:0000256" key="7">
    <source>
        <dbReference type="ARBA" id="ARBA00023034"/>
    </source>
</evidence>
<dbReference type="AlphaFoldDB" id="A0A5A8CL30"/>
<dbReference type="PANTHER" id="PTHR13229">
    <property type="entry name" value="PROTEIN KISH-A"/>
    <property type="match status" value="1"/>
</dbReference>
<feature type="transmembrane region" description="Helical" evidence="9">
    <location>
        <begin position="6"/>
        <end position="24"/>
    </location>
</feature>
<reference evidence="14 15" key="1">
    <citation type="submission" date="2019-07" db="EMBL/GenBank/DDBJ databases">
        <title>Genomes of Cafeteria roenbergensis.</title>
        <authorList>
            <person name="Fischer M.G."/>
            <person name="Hackl T."/>
            <person name="Roman M."/>
        </authorList>
    </citation>
    <scope>NUCLEOTIDE SEQUENCE [LARGE SCALE GENOMIC DNA]</scope>
    <source>
        <strain evidence="10 15">BVI</strain>
        <strain evidence="11 17">Cflag</strain>
        <strain evidence="12 14">E4-10P</strain>
        <strain evidence="13 16">RCC970-E3</strain>
    </source>
</reference>
<keyword evidence="7" id="KW-0333">Golgi apparatus</keyword>
<comment type="similarity">
    <text evidence="3 9">Belongs to the KISH family.</text>
</comment>